<dbReference type="SUPFAM" id="SSF53335">
    <property type="entry name" value="S-adenosyl-L-methionine-dependent methyltransferases"/>
    <property type="match status" value="1"/>
</dbReference>
<dbReference type="GO" id="GO:0032259">
    <property type="term" value="P:methylation"/>
    <property type="evidence" value="ECO:0007669"/>
    <property type="project" value="UniProtKB-KW"/>
</dbReference>
<comment type="caution">
    <text evidence="1">The sequence shown here is derived from an EMBL/GenBank/DDBJ whole genome shotgun (WGS) entry which is preliminary data.</text>
</comment>
<dbReference type="Pfam" id="PF13489">
    <property type="entry name" value="Methyltransf_23"/>
    <property type="match status" value="1"/>
</dbReference>
<dbReference type="InterPro" id="IPR029063">
    <property type="entry name" value="SAM-dependent_MTases_sf"/>
</dbReference>
<dbReference type="EMBL" id="JACXXH010000004">
    <property type="protein sequence ID" value="MBD3863583.1"/>
    <property type="molecule type" value="Genomic_DNA"/>
</dbReference>
<organism evidence="1 2">
    <name type="scientific">Olleya marilimosa</name>
    <dbReference type="NCBI Taxonomy" id="272164"/>
    <lineage>
        <taxon>Bacteria</taxon>
        <taxon>Pseudomonadati</taxon>
        <taxon>Bacteroidota</taxon>
        <taxon>Flavobacteriia</taxon>
        <taxon>Flavobacteriales</taxon>
        <taxon>Flavobacteriaceae</taxon>
    </lineage>
</organism>
<evidence type="ECO:0000313" key="2">
    <source>
        <dbReference type="Proteomes" id="UP000627521"/>
    </source>
</evidence>
<dbReference type="Gene3D" id="3.40.50.150">
    <property type="entry name" value="Vaccinia Virus protein VP39"/>
    <property type="match status" value="1"/>
</dbReference>
<keyword evidence="1" id="KW-0489">Methyltransferase</keyword>
<proteinExistence type="predicted"/>
<keyword evidence="2" id="KW-1185">Reference proteome</keyword>
<reference evidence="1 2" key="1">
    <citation type="submission" date="2020-09" db="EMBL/GenBank/DDBJ databases">
        <title>Bacillus nautilus sp. nov., Chryseoglobus crepusculi sp. nov, and Psychrobacter noctis sp. nov., isolated from deep-sea sponges from the equatorial Atlantic.</title>
        <authorList>
            <person name="Stennett H.L."/>
            <person name="Williams S.E."/>
        </authorList>
    </citation>
    <scope>NUCLEOTIDE SEQUENCE [LARGE SCALE GENOMIC DNA]</scope>
    <source>
        <strain evidence="1 2">28M-24</strain>
    </source>
</reference>
<accession>A0ABR8LW42</accession>
<name>A0ABR8LW42_9FLAO</name>
<protein>
    <submittedName>
        <fullName evidence="1">Class I SAM-dependent methyltransferase</fullName>
    </submittedName>
</protein>
<dbReference type="GO" id="GO:0008168">
    <property type="term" value="F:methyltransferase activity"/>
    <property type="evidence" value="ECO:0007669"/>
    <property type="project" value="UniProtKB-KW"/>
</dbReference>
<sequence length="246" mass="28517">MKSNVKYIHTSRIHNMAAPRIIVKHILEFINPKSVVDFGCGVGTFLKAFTEKNINNVLGLDGPWADKNLMANYLELENFKEVDLEKEIILDQKYDLAISLEVAEHLSETSADTLVKNLTQSSDVILFSAAIPFQGGQNHINEQFVDYWENKFLKHQFVFIDVIRSKIWNEKEVNWWYKQNTFLVINKQKLSTINLGVYPLVNNTLIHPDHYIAKNVDHKNFRLGKGRTKVYIKLVVKSILYKLKLI</sequence>
<dbReference type="Proteomes" id="UP000627521">
    <property type="component" value="Unassembled WGS sequence"/>
</dbReference>
<gene>
    <name evidence="1" type="ORF">IEG06_08965</name>
</gene>
<keyword evidence="1" id="KW-0808">Transferase</keyword>
<dbReference type="RefSeq" id="WP_099570240.1">
    <property type="nucleotide sequence ID" value="NZ_JACXXF010000005.1"/>
</dbReference>
<evidence type="ECO:0000313" key="1">
    <source>
        <dbReference type="EMBL" id="MBD3863583.1"/>
    </source>
</evidence>